<name>A0AAD7FC65_9AGAR</name>
<dbReference type="AlphaFoldDB" id="A0AAD7FC65"/>
<dbReference type="EMBL" id="JARKIF010000033">
    <property type="protein sequence ID" value="KAJ7611317.1"/>
    <property type="molecule type" value="Genomic_DNA"/>
</dbReference>
<dbReference type="CDD" id="cd03443">
    <property type="entry name" value="PaaI_thioesterase"/>
    <property type="match status" value="1"/>
</dbReference>
<evidence type="ECO:0000256" key="1">
    <source>
        <dbReference type="SAM" id="MobiDB-lite"/>
    </source>
</evidence>
<reference evidence="3" key="1">
    <citation type="submission" date="2023-03" db="EMBL/GenBank/DDBJ databases">
        <title>Massive genome expansion in bonnet fungi (Mycena s.s.) driven by repeated elements and novel gene families across ecological guilds.</title>
        <authorList>
            <consortium name="Lawrence Berkeley National Laboratory"/>
            <person name="Harder C.B."/>
            <person name="Miyauchi S."/>
            <person name="Viragh M."/>
            <person name="Kuo A."/>
            <person name="Thoen E."/>
            <person name="Andreopoulos B."/>
            <person name="Lu D."/>
            <person name="Skrede I."/>
            <person name="Drula E."/>
            <person name="Henrissat B."/>
            <person name="Morin E."/>
            <person name="Kohler A."/>
            <person name="Barry K."/>
            <person name="LaButti K."/>
            <person name="Morin E."/>
            <person name="Salamov A."/>
            <person name="Lipzen A."/>
            <person name="Mereny Z."/>
            <person name="Hegedus B."/>
            <person name="Baldrian P."/>
            <person name="Stursova M."/>
            <person name="Weitz H."/>
            <person name="Taylor A."/>
            <person name="Grigoriev I.V."/>
            <person name="Nagy L.G."/>
            <person name="Martin F."/>
            <person name="Kauserud H."/>
        </authorList>
    </citation>
    <scope>NUCLEOTIDE SEQUENCE</scope>
    <source>
        <strain evidence="3">9284</strain>
    </source>
</reference>
<evidence type="ECO:0000313" key="3">
    <source>
        <dbReference type="EMBL" id="KAJ7611317.1"/>
    </source>
</evidence>
<sequence length="312" mass="32484">MSTALLRRASQASRTLRHTPPLSRSVSAATSPSAAAGAFRPLAAVSLASAAFLGAYALGSLYPPAPLALLYPQPAPPPPADPNSPAARAHTAALESALQSLPQLTALRTAADSGDWYEMRPHTTLTAEQRSTKLTAGALHGPGRLALFPLSRVRRDESEQIIFTHLGRGLCGHDGIIHGGLLGTLLDESLVRQAVPNLPAQVGVTATLSLSYRAPTKADQFVVIRTQLVKKEGRKAIAVGRIETLDGTLLVEGEALVVQPRDAQLVDPAAVRANLGAPPEASSPVVQQVAPQVEVPLVVDSVVGRIVGIGSD</sequence>
<dbReference type="InterPro" id="IPR006683">
    <property type="entry name" value="Thioestr_dom"/>
</dbReference>
<dbReference type="PANTHER" id="PTHR47260:SF1">
    <property type="entry name" value="UPF0644 PROTEIN PB2B4.06"/>
    <property type="match status" value="1"/>
</dbReference>
<proteinExistence type="predicted"/>
<dbReference type="SUPFAM" id="SSF54637">
    <property type="entry name" value="Thioesterase/thiol ester dehydrase-isomerase"/>
    <property type="match status" value="1"/>
</dbReference>
<comment type="caution">
    <text evidence="3">The sequence shown here is derived from an EMBL/GenBank/DDBJ whole genome shotgun (WGS) entry which is preliminary data.</text>
</comment>
<dbReference type="Pfam" id="PF03061">
    <property type="entry name" value="4HBT"/>
    <property type="match status" value="1"/>
</dbReference>
<dbReference type="Proteomes" id="UP001221142">
    <property type="component" value="Unassembled WGS sequence"/>
</dbReference>
<feature type="region of interest" description="Disordered" evidence="1">
    <location>
        <begin position="1"/>
        <end position="27"/>
    </location>
</feature>
<dbReference type="PANTHER" id="PTHR47260">
    <property type="entry name" value="UPF0644 PROTEIN PB2B4.06"/>
    <property type="match status" value="1"/>
</dbReference>
<gene>
    <name evidence="3" type="ORF">FB45DRAFT_941525</name>
</gene>
<organism evidence="3 4">
    <name type="scientific">Roridomyces roridus</name>
    <dbReference type="NCBI Taxonomy" id="1738132"/>
    <lineage>
        <taxon>Eukaryota</taxon>
        <taxon>Fungi</taxon>
        <taxon>Dikarya</taxon>
        <taxon>Basidiomycota</taxon>
        <taxon>Agaricomycotina</taxon>
        <taxon>Agaricomycetes</taxon>
        <taxon>Agaricomycetidae</taxon>
        <taxon>Agaricales</taxon>
        <taxon>Marasmiineae</taxon>
        <taxon>Mycenaceae</taxon>
        <taxon>Roridomyces</taxon>
    </lineage>
</organism>
<dbReference type="Gene3D" id="3.10.129.10">
    <property type="entry name" value="Hotdog Thioesterase"/>
    <property type="match status" value="1"/>
</dbReference>
<feature type="region of interest" description="Disordered" evidence="1">
    <location>
        <begin position="73"/>
        <end position="92"/>
    </location>
</feature>
<protein>
    <submittedName>
        <fullName evidence="3">HotDog domain-containing protein</fullName>
    </submittedName>
</protein>
<evidence type="ECO:0000259" key="2">
    <source>
        <dbReference type="Pfam" id="PF03061"/>
    </source>
</evidence>
<keyword evidence="4" id="KW-1185">Reference proteome</keyword>
<dbReference type="InterPro" id="IPR029069">
    <property type="entry name" value="HotDog_dom_sf"/>
</dbReference>
<accession>A0AAD7FC65</accession>
<feature type="domain" description="Thioesterase" evidence="2">
    <location>
        <begin position="175"/>
        <end position="249"/>
    </location>
</feature>
<evidence type="ECO:0000313" key="4">
    <source>
        <dbReference type="Proteomes" id="UP001221142"/>
    </source>
</evidence>
<feature type="compositionally biased region" description="Pro residues" evidence="1">
    <location>
        <begin position="73"/>
        <end position="82"/>
    </location>
</feature>
<dbReference type="InterPro" id="IPR052061">
    <property type="entry name" value="PTE-AB_protein"/>
</dbReference>